<dbReference type="RefSeq" id="WP_348604416.1">
    <property type="nucleotide sequence ID" value="NZ_CP157276.1"/>
</dbReference>
<dbReference type="InterPro" id="IPR037401">
    <property type="entry name" value="SnoaL-like"/>
</dbReference>
<dbReference type="SUPFAM" id="SSF54427">
    <property type="entry name" value="NTF2-like"/>
    <property type="match status" value="1"/>
</dbReference>
<evidence type="ECO:0000313" key="2">
    <source>
        <dbReference type="EMBL" id="MFM1727986.1"/>
    </source>
</evidence>
<dbReference type="EMBL" id="JBDLNU010000002">
    <property type="protein sequence ID" value="MFM1727986.1"/>
    <property type="molecule type" value="Genomic_DNA"/>
</dbReference>
<evidence type="ECO:0000313" key="3">
    <source>
        <dbReference type="Proteomes" id="UP001629744"/>
    </source>
</evidence>
<reference evidence="2 3" key="1">
    <citation type="submission" date="2023-11" db="EMBL/GenBank/DDBJ databases">
        <authorList>
            <person name="Val-Calvo J."/>
            <person name="Scortti M."/>
            <person name="Vazquez-Boland J."/>
        </authorList>
    </citation>
    <scope>NUCLEOTIDE SEQUENCE [LARGE SCALE GENOMIC DNA]</scope>
    <source>
        <strain evidence="2 3">DSM 46662</strain>
    </source>
</reference>
<organism evidence="2 3">
    <name type="scientific">Prescottella soli</name>
    <dbReference type="NCBI Taxonomy" id="1543852"/>
    <lineage>
        <taxon>Bacteria</taxon>
        <taxon>Bacillati</taxon>
        <taxon>Actinomycetota</taxon>
        <taxon>Actinomycetes</taxon>
        <taxon>Mycobacteriales</taxon>
        <taxon>Nocardiaceae</taxon>
        <taxon>Prescottella</taxon>
    </lineage>
</organism>
<dbReference type="InterPro" id="IPR032710">
    <property type="entry name" value="NTF2-like_dom_sf"/>
</dbReference>
<feature type="domain" description="SnoaL-like" evidence="1">
    <location>
        <begin position="8"/>
        <end position="138"/>
    </location>
</feature>
<dbReference type="Pfam" id="PF13577">
    <property type="entry name" value="SnoaL_4"/>
    <property type="match status" value="1"/>
</dbReference>
<proteinExistence type="predicted"/>
<sequence>MSRPASGARDAVHDLMCRYMELCDVPSVDFSVDALTALFTEDAVWEGVGAEYAARFGRRSGRDAVIEMVASHLPPNDHFRRNVHLLGNEQIDVDTDGAAARGRWIMQQLSTYRDGTSELIAARIDAEVDLTDGTALIRRFGTERLFAVPLPAR</sequence>
<comment type="caution">
    <text evidence="2">The sequence shown here is derived from an EMBL/GenBank/DDBJ whole genome shotgun (WGS) entry which is preliminary data.</text>
</comment>
<evidence type="ECO:0000259" key="1">
    <source>
        <dbReference type="Pfam" id="PF13577"/>
    </source>
</evidence>
<dbReference type="Gene3D" id="3.10.450.50">
    <property type="match status" value="1"/>
</dbReference>
<gene>
    <name evidence="2" type="ORF">ABEU19_001455</name>
</gene>
<name>A0ABW9FR02_9NOCA</name>
<dbReference type="Proteomes" id="UP001629744">
    <property type="component" value="Unassembled WGS sequence"/>
</dbReference>
<accession>A0ABW9FR02</accession>
<protein>
    <submittedName>
        <fullName evidence="2">Nuclear transport factor 2 family protein</fullName>
    </submittedName>
</protein>
<keyword evidence="3" id="KW-1185">Reference proteome</keyword>